<name>A0A3M0L037_HIRRU</name>
<evidence type="ECO:0000256" key="1">
    <source>
        <dbReference type="SAM" id="MobiDB-lite"/>
    </source>
</evidence>
<dbReference type="Proteomes" id="UP000269221">
    <property type="component" value="Unassembled WGS sequence"/>
</dbReference>
<reference evidence="2 3" key="1">
    <citation type="submission" date="2018-07" db="EMBL/GenBank/DDBJ databases">
        <title>A high quality draft genome assembly of the barn swallow (H. rustica rustica).</title>
        <authorList>
            <person name="Formenti G."/>
            <person name="Chiara M."/>
            <person name="Poveda L."/>
            <person name="Francoijs K.-J."/>
            <person name="Bonisoli-Alquati A."/>
            <person name="Canova L."/>
            <person name="Gianfranceschi L."/>
            <person name="Horner D.S."/>
            <person name="Saino N."/>
        </authorList>
    </citation>
    <scope>NUCLEOTIDE SEQUENCE [LARGE SCALE GENOMIC DNA]</scope>
    <source>
        <strain evidence="2">Chelidonia</strain>
        <tissue evidence="2">Blood</tissue>
    </source>
</reference>
<protein>
    <submittedName>
        <fullName evidence="2">Uncharacterized protein</fullName>
    </submittedName>
</protein>
<dbReference type="EMBL" id="QRBI01000103">
    <property type="protein sequence ID" value="RMC16350.1"/>
    <property type="molecule type" value="Genomic_DNA"/>
</dbReference>
<sequence length="162" mass="17872">MDPAVENPEWCRKWEIMNRTLTQFSDPIAWKFPRERIQDPDEVEKYLEEKSHGDSNDKKLIAICWAPACAYCTLLDTAGQQIEAGEQGDKSAATPVTQAAAKPDSEPKPMVVAPTTTGTKHKTKTDRPVDDDDDAGEEPSRSATGTISEATIESFPCRTFVA</sequence>
<keyword evidence="3" id="KW-1185">Reference proteome</keyword>
<feature type="region of interest" description="Disordered" evidence="1">
    <location>
        <begin position="84"/>
        <end position="162"/>
    </location>
</feature>
<organism evidence="2 3">
    <name type="scientific">Hirundo rustica rustica</name>
    <dbReference type="NCBI Taxonomy" id="333673"/>
    <lineage>
        <taxon>Eukaryota</taxon>
        <taxon>Metazoa</taxon>
        <taxon>Chordata</taxon>
        <taxon>Craniata</taxon>
        <taxon>Vertebrata</taxon>
        <taxon>Euteleostomi</taxon>
        <taxon>Archelosauria</taxon>
        <taxon>Archosauria</taxon>
        <taxon>Dinosauria</taxon>
        <taxon>Saurischia</taxon>
        <taxon>Theropoda</taxon>
        <taxon>Coelurosauria</taxon>
        <taxon>Aves</taxon>
        <taxon>Neognathae</taxon>
        <taxon>Neoaves</taxon>
        <taxon>Telluraves</taxon>
        <taxon>Australaves</taxon>
        <taxon>Passeriformes</taxon>
        <taxon>Sylvioidea</taxon>
        <taxon>Hirundinidae</taxon>
        <taxon>Hirundo</taxon>
    </lineage>
</organism>
<evidence type="ECO:0000313" key="3">
    <source>
        <dbReference type="Proteomes" id="UP000269221"/>
    </source>
</evidence>
<comment type="caution">
    <text evidence="2">The sequence shown here is derived from an EMBL/GenBank/DDBJ whole genome shotgun (WGS) entry which is preliminary data.</text>
</comment>
<gene>
    <name evidence="2" type="ORF">DUI87_06677</name>
</gene>
<evidence type="ECO:0000313" key="2">
    <source>
        <dbReference type="EMBL" id="RMC16350.1"/>
    </source>
</evidence>
<accession>A0A3M0L037</accession>
<dbReference type="OrthoDB" id="9398059at2759"/>
<feature type="compositionally biased region" description="Polar residues" evidence="1">
    <location>
        <begin position="141"/>
        <end position="151"/>
    </location>
</feature>
<proteinExistence type="predicted"/>
<dbReference type="AlphaFoldDB" id="A0A3M0L037"/>